<evidence type="ECO:0000313" key="4">
    <source>
        <dbReference type="Proteomes" id="UP000070383"/>
    </source>
</evidence>
<comment type="caution">
    <text evidence="3">The sequence shown here is derived from an EMBL/GenBank/DDBJ whole genome shotgun (WGS) entry which is preliminary data.</text>
</comment>
<gene>
    <name evidence="3" type="ORF">HMPREF3200_01440</name>
</gene>
<dbReference type="PANTHER" id="PTHR46558">
    <property type="entry name" value="TRACRIPTIONAL REGULATORY PROTEIN-RELATED-RELATED"/>
    <property type="match status" value="1"/>
</dbReference>
<sequence length="80" mass="9277">MNLIQVYNIDKMKGGNNLNDYFTLKELRARKNKTQVEVAKDLDVSPQTYNSWENNPGIIKLSNLIKLCNYFDIKIGQIKV</sequence>
<dbReference type="EMBL" id="LRPM01000049">
    <property type="protein sequence ID" value="KWZ77447.1"/>
    <property type="molecule type" value="Genomic_DNA"/>
</dbReference>
<dbReference type="AlphaFoldDB" id="A0A133KD86"/>
<reference evidence="4" key="1">
    <citation type="submission" date="2016-01" db="EMBL/GenBank/DDBJ databases">
        <authorList>
            <person name="Mitreva M."/>
            <person name="Pepin K.H."/>
            <person name="Mihindukulasuriya K.A."/>
            <person name="Fulton R."/>
            <person name="Fronick C."/>
            <person name="O'Laughlin M."/>
            <person name="Miner T."/>
            <person name="Herter B."/>
            <person name="Rosa B.A."/>
            <person name="Cordes M."/>
            <person name="Tomlinson C."/>
            <person name="Wollam A."/>
            <person name="Palsikar V.B."/>
            <person name="Mardis E.R."/>
            <person name="Wilson R.K."/>
        </authorList>
    </citation>
    <scope>NUCLEOTIDE SEQUENCE [LARGE SCALE GENOMIC DNA]</scope>
    <source>
        <strain evidence="4">MJR8151</strain>
    </source>
</reference>
<dbReference type="InterPro" id="IPR010982">
    <property type="entry name" value="Lambda_DNA-bd_dom_sf"/>
</dbReference>
<dbReference type="STRING" id="33036.HMPREF3200_01440"/>
<accession>A0A133KD86</accession>
<dbReference type="Pfam" id="PF01381">
    <property type="entry name" value="HTH_3"/>
    <property type="match status" value="1"/>
</dbReference>
<keyword evidence="4" id="KW-1185">Reference proteome</keyword>
<dbReference type="CDD" id="cd00093">
    <property type="entry name" value="HTH_XRE"/>
    <property type="match status" value="1"/>
</dbReference>
<dbReference type="PATRIC" id="fig|33036.3.peg.1428"/>
<evidence type="ECO:0000259" key="2">
    <source>
        <dbReference type="PROSITE" id="PS50943"/>
    </source>
</evidence>
<name>A0A133KD86_9FIRM</name>
<evidence type="ECO:0000313" key="3">
    <source>
        <dbReference type="EMBL" id="KWZ77447.1"/>
    </source>
</evidence>
<dbReference type="Gene3D" id="1.10.260.40">
    <property type="entry name" value="lambda repressor-like DNA-binding domains"/>
    <property type="match status" value="1"/>
</dbReference>
<dbReference type="InterPro" id="IPR001387">
    <property type="entry name" value="Cro/C1-type_HTH"/>
</dbReference>
<keyword evidence="1 3" id="KW-0238">DNA-binding</keyword>
<dbReference type="GO" id="GO:0003677">
    <property type="term" value="F:DNA binding"/>
    <property type="evidence" value="ECO:0007669"/>
    <property type="project" value="UniProtKB-KW"/>
</dbReference>
<dbReference type="PROSITE" id="PS50943">
    <property type="entry name" value="HTH_CROC1"/>
    <property type="match status" value="1"/>
</dbReference>
<dbReference type="PANTHER" id="PTHR46558:SF11">
    <property type="entry name" value="HTH-TYPE TRANSCRIPTIONAL REGULATOR XRE"/>
    <property type="match status" value="1"/>
</dbReference>
<dbReference type="Proteomes" id="UP000070383">
    <property type="component" value="Unassembled WGS sequence"/>
</dbReference>
<feature type="domain" description="HTH cro/C1-type" evidence="2">
    <location>
        <begin position="24"/>
        <end position="78"/>
    </location>
</feature>
<dbReference type="SUPFAM" id="SSF47413">
    <property type="entry name" value="lambda repressor-like DNA-binding domains"/>
    <property type="match status" value="1"/>
</dbReference>
<dbReference type="SMART" id="SM00530">
    <property type="entry name" value="HTH_XRE"/>
    <property type="match status" value="1"/>
</dbReference>
<proteinExistence type="predicted"/>
<protein>
    <submittedName>
        <fullName evidence="3">DNA-binding helix-turn-helix protein</fullName>
    </submittedName>
</protein>
<evidence type="ECO:0000256" key="1">
    <source>
        <dbReference type="ARBA" id="ARBA00023125"/>
    </source>
</evidence>
<organism evidence="3 4">
    <name type="scientific">Anaerococcus tetradius</name>
    <dbReference type="NCBI Taxonomy" id="33036"/>
    <lineage>
        <taxon>Bacteria</taxon>
        <taxon>Bacillati</taxon>
        <taxon>Bacillota</taxon>
        <taxon>Tissierellia</taxon>
        <taxon>Tissierellales</taxon>
        <taxon>Peptoniphilaceae</taxon>
        <taxon>Anaerococcus</taxon>
    </lineage>
</organism>